<keyword evidence="2" id="KW-1185">Reference proteome</keyword>
<protein>
    <recommendedName>
        <fullName evidence="3">Type II restriction endonuclease</fullName>
    </recommendedName>
</protein>
<proteinExistence type="predicted"/>
<evidence type="ECO:0000313" key="1">
    <source>
        <dbReference type="EMBL" id="WXL28959.1"/>
    </source>
</evidence>
<dbReference type="EMBL" id="CP148067">
    <property type="protein sequence ID" value="WXL28959.1"/>
    <property type="molecule type" value="Genomic_DNA"/>
</dbReference>
<evidence type="ECO:0008006" key="3">
    <source>
        <dbReference type="Google" id="ProtNLM"/>
    </source>
</evidence>
<dbReference type="Proteomes" id="UP001477443">
    <property type="component" value="Chromosome"/>
</dbReference>
<accession>A0ABZ2RV19</accession>
<reference evidence="1" key="1">
    <citation type="submission" date="2024-03" db="EMBL/GenBank/DDBJ databases">
        <title>Complete genome sequence of Mycoplasma felifaucium Z921 isolated from the trachea of a cheetah.</title>
        <authorList>
            <person name="Spergser J."/>
        </authorList>
    </citation>
    <scope>NUCLEOTIDE SEQUENCE [LARGE SCALE GENOMIC DNA]</scope>
    <source>
        <strain evidence="1">Z921</strain>
    </source>
</reference>
<sequence length="304" mass="36320">MEYSEFETELKEILLNNNAKKLILKLVDAPYRYESILNPFSFKTKLEQSFLRTQENKYFNHIKELAVSLFFKYGFDFIDSTFVINVLDPNNSEQSIQDIAKFNICFNTKDNKCYCILIRKRDTYSAKETVTLFDKFKHYSEIAFKKIDKDLKLITVLWFIDEEFRINEEYYNKATTVTDTDNYNIKIKYGAELFDMFNQIEDWKQIETYLNRFKNENYTDFLKMPDLDKDEEALEALVSLSPSAWAKLNSDSNIYVQIRKILFNQEDPNSNYFKAIKQRTIIENFADDEDKIKIEIMKLNNQNN</sequence>
<dbReference type="InterPro" id="IPR054784">
    <property type="entry name" value="HpyAIV-type_restriction_enz"/>
</dbReference>
<organism evidence="1 2">
    <name type="scientific">Mycoplasmopsis felifaucium</name>
    <dbReference type="NCBI Taxonomy" id="35768"/>
    <lineage>
        <taxon>Bacteria</taxon>
        <taxon>Bacillati</taxon>
        <taxon>Mycoplasmatota</taxon>
        <taxon>Mycoplasmoidales</taxon>
        <taxon>Metamycoplasmataceae</taxon>
        <taxon>Mycoplasmopsis</taxon>
    </lineage>
</organism>
<dbReference type="NCBIfam" id="NF045832">
    <property type="entry name" value="restrict_HpyAIV"/>
    <property type="match status" value="1"/>
</dbReference>
<evidence type="ECO:0000313" key="2">
    <source>
        <dbReference type="Proteomes" id="UP001477443"/>
    </source>
</evidence>
<gene>
    <name evidence="1" type="ORF">WG617_02985</name>
</gene>
<dbReference type="RefSeq" id="WP_338822526.1">
    <property type="nucleotide sequence ID" value="NZ_CP148067.1"/>
</dbReference>
<name>A0ABZ2RV19_9BACT</name>